<proteinExistence type="predicted"/>
<gene>
    <name evidence="2" type="ORF">SAMN04488524_3495</name>
</gene>
<sequence length="242" mass="25244">MNTKSTILKTAIICLFSAFTIDASAQSISTIGDFTAVNGNMTSVNQVICTGKKIHLEVPALAGTTYVWETRFASADGSGTGTALAANTGTFDEPAALAAGYYTYKLKATNTSTGCSEIYDQLVFVLPEQTVTVTAPSDVAACNNVSETFNFTSNVTNNTVGGLTFPVTYQWFTKASAGTETAVATGGTSSTLALTSPTTAETYEVYVKTTYALKSCDLVTSDKKTVTVTNGPTRPTITIAGN</sequence>
<evidence type="ECO:0000313" key="2">
    <source>
        <dbReference type="EMBL" id="SMC93957.1"/>
    </source>
</evidence>
<dbReference type="AlphaFoldDB" id="A0A1W2D8V0"/>
<protein>
    <recommendedName>
        <fullName evidence="4">Ig-like domain-containing protein</fullName>
    </recommendedName>
</protein>
<organism evidence="2 3">
    <name type="scientific">Pedobacter africanus</name>
    <dbReference type="NCBI Taxonomy" id="151894"/>
    <lineage>
        <taxon>Bacteria</taxon>
        <taxon>Pseudomonadati</taxon>
        <taxon>Bacteroidota</taxon>
        <taxon>Sphingobacteriia</taxon>
        <taxon>Sphingobacteriales</taxon>
        <taxon>Sphingobacteriaceae</taxon>
        <taxon>Pedobacter</taxon>
    </lineage>
</organism>
<evidence type="ECO:0000313" key="3">
    <source>
        <dbReference type="Proteomes" id="UP000192756"/>
    </source>
</evidence>
<dbReference type="Proteomes" id="UP000192756">
    <property type="component" value="Unassembled WGS sequence"/>
</dbReference>
<name>A0A1W2D8V0_9SPHI</name>
<feature type="signal peptide" evidence="1">
    <location>
        <begin position="1"/>
        <end position="25"/>
    </location>
</feature>
<keyword evidence="1" id="KW-0732">Signal</keyword>
<feature type="chain" id="PRO_5012551744" description="Ig-like domain-containing protein" evidence="1">
    <location>
        <begin position="26"/>
        <end position="242"/>
    </location>
</feature>
<dbReference type="EMBL" id="FWXT01000003">
    <property type="protein sequence ID" value="SMC93957.1"/>
    <property type="molecule type" value="Genomic_DNA"/>
</dbReference>
<evidence type="ECO:0008006" key="4">
    <source>
        <dbReference type="Google" id="ProtNLM"/>
    </source>
</evidence>
<keyword evidence="3" id="KW-1185">Reference proteome</keyword>
<dbReference type="STRING" id="151894.SAMN04488524_3495"/>
<accession>A0A1W2D8V0</accession>
<dbReference type="OrthoDB" id="760094at2"/>
<dbReference type="RefSeq" id="WP_144008985.1">
    <property type="nucleotide sequence ID" value="NZ_FWXT01000003.1"/>
</dbReference>
<evidence type="ECO:0000256" key="1">
    <source>
        <dbReference type="SAM" id="SignalP"/>
    </source>
</evidence>
<reference evidence="3" key="1">
    <citation type="submission" date="2017-04" db="EMBL/GenBank/DDBJ databases">
        <authorList>
            <person name="Varghese N."/>
            <person name="Submissions S."/>
        </authorList>
    </citation>
    <scope>NUCLEOTIDE SEQUENCE [LARGE SCALE GENOMIC DNA]</scope>
    <source>
        <strain evidence="3">DSM 12126</strain>
    </source>
</reference>